<name>A0A090Y3F2_PAEMA</name>
<feature type="active site" description="Cysteine persulfide intermediate" evidence="3">
    <location>
        <position position="109"/>
    </location>
</feature>
<dbReference type="GO" id="GO:0005737">
    <property type="term" value="C:cytoplasm"/>
    <property type="evidence" value="ECO:0007669"/>
    <property type="project" value="UniProtKB-SubCell"/>
</dbReference>
<gene>
    <name evidence="3" type="primary">fdhD</name>
    <name evidence="4" type="ORF">DJ90_2818</name>
</gene>
<accession>A0A090Y3F2</accession>
<comment type="function">
    <text evidence="3">Required for formate dehydrogenase (FDH) activity. Acts as a sulfur carrier protein that transfers sulfur from IscS to the molybdenum cofactor prior to its insertion into FDH.</text>
</comment>
<reference evidence="4 5" key="1">
    <citation type="submission" date="2014-04" db="EMBL/GenBank/DDBJ databases">
        <authorList>
            <person name="Bishop-Lilly K.A."/>
            <person name="Broomall S.M."/>
            <person name="Chain P.S."/>
            <person name="Chertkov O."/>
            <person name="Coyne S.R."/>
            <person name="Daligault H.E."/>
            <person name="Davenport K.W."/>
            <person name="Erkkila T."/>
            <person name="Frey K.G."/>
            <person name="Gibbons H.S."/>
            <person name="Gu W."/>
            <person name="Jaissle J."/>
            <person name="Johnson S.L."/>
            <person name="Koroleva G.I."/>
            <person name="Ladner J.T."/>
            <person name="Lo C.-C."/>
            <person name="Minogue T.D."/>
            <person name="Munk C."/>
            <person name="Palacios G.F."/>
            <person name="Redden C.L."/>
            <person name="Rosenzweig C.N."/>
            <person name="Scholz M.B."/>
            <person name="Teshima H."/>
            <person name="Xu Y."/>
        </authorList>
    </citation>
    <scope>NUCLEOTIDE SEQUENCE [LARGE SCALE GENOMIC DNA]</scope>
    <source>
        <strain evidence="4 5">8244</strain>
    </source>
</reference>
<keyword evidence="5" id="KW-1185">Reference proteome</keyword>
<dbReference type="NCBIfam" id="TIGR00129">
    <property type="entry name" value="fdhD_narQ"/>
    <property type="match status" value="1"/>
</dbReference>
<dbReference type="STRING" id="44252.DJ90_2818"/>
<dbReference type="PIRSF" id="PIRSF015626">
    <property type="entry name" value="FdhD"/>
    <property type="match status" value="1"/>
</dbReference>
<dbReference type="PATRIC" id="fig|44252.3.peg.6122"/>
<dbReference type="HAMAP" id="MF_00187">
    <property type="entry name" value="FdhD"/>
    <property type="match status" value="1"/>
</dbReference>
<dbReference type="InterPro" id="IPR016193">
    <property type="entry name" value="Cytidine_deaminase-like"/>
</dbReference>
<keyword evidence="1 3" id="KW-0963">Cytoplasm</keyword>
<dbReference type="GO" id="GO:0016783">
    <property type="term" value="F:sulfurtransferase activity"/>
    <property type="evidence" value="ECO:0007669"/>
    <property type="project" value="InterPro"/>
</dbReference>
<evidence type="ECO:0000313" key="4">
    <source>
        <dbReference type="EMBL" id="KFM92949.1"/>
    </source>
</evidence>
<dbReference type="InterPro" id="IPR003786">
    <property type="entry name" value="FdhD"/>
</dbReference>
<dbReference type="SUPFAM" id="SSF53927">
    <property type="entry name" value="Cytidine deaminase-like"/>
    <property type="match status" value="1"/>
</dbReference>
<evidence type="ECO:0000313" key="5">
    <source>
        <dbReference type="Proteomes" id="UP000029278"/>
    </source>
</evidence>
<dbReference type="PANTHER" id="PTHR30592">
    <property type="entry name" value="FORMATE DEHYDROGENASE"/>
    <property type="match status" value="1"/>
</dbReference>
<comment type="similarity">
    <text evidence="3">Belongs to the FdhD family.</text>
</comment>
<evidence type="ECO:0000256" key="2">
    <source>
        <dbReference type="ARBA" id="ARBA00023150"/>
    </source>
</evidence>
<dbReference type="Gene3D" id="3.10.20.10">
    <property type="match status" value="1"/>
</dbReference>
<organism evidence="4 5">
    <name type="scientific">Paenibacillus macerans</name>
    <name type="common">Bacillus macerans</name>
    <dbReference type="NCBI Taxonomy" id="44252"/>
    <lineage>
        <taxon>Bacteria</taxon>
        <taxon>Bacillati</taxon>
        <taxon>Bacillota</taxon>
        <taxon>Bacilli</taxon>
        <taxon>Bacillales</taxon>
        <taxon>Paenibacillaceae</taxon>
        <taxon>Paenibacillus</taxon>
    </lineage>
</organism>
<dbReference type="Pfam" id="PF02634">
    <property type="entry name" value="FdhD-NarQ"/>
    <property type="match status" value="1"/>
</dbReference>
<sequence>MKMNWNPQHTEAIIRYRDGTVTAAEDTVVSEQPVTLKINGEEFVTLVCTPEYIEDLVIGYLASEGIIERMDDIMELWLEEAGGFVHVTLKEWNPLHRQLFAKRYVTSCCGASRHGFVYVNDARTAKVLLDRQVQLSFADCFRLMDELQRGAELFHRTGGVHSAALCDAGGILLARSDIGRHNALDKIYGHRLRHGMSPDGQIIAFSGRISSEILLKAAKIGCAVVLSKSAPTALALELAEHLGITTVGFIRGHSCNVYTHPERISGCGPESPLH</sequence>
<dbReference type="EMBL" id="JMQA01000053">
    <property type="protein sequence ID" value="KFM92949.1"/>
    <property type="molecule type" value="Genomic_DNA"/>
</dbReference>
<comment type="subcellular location">
    <subcellularLocation>
        <location evidence="3">Cytoplasm</location>
    </subcellularLocation>
</comment>
<protein>
    <recommendedName>
        <fullName evidence="3">Sulfur carrier protein FdhD</fullName>
    </recommendedName>
</protein>
<proteinExistence type="inferred from homology"/>
<dbReference type="AlphaFoldDB" id="A0A090Y3F2"/>
<dbReference type="GO" id="GO:0097163">
    <property type="term" value="F:sulfur carrier activity"/>
    <property type="evidence" value="ECO:0007669"/>
    <property type="project" value="UniProtKB-UniRule"/>
</dbReference>
<dbReference type="Proteomes" id="UP000029278">
    <property type="component" value="Unassembled WGS sequence"/>
</dbReference>
<dbReference type="PANTHER" id="PTHR30592:SF1">
    <property type="entry name" value="SULFUR CARRIER PROTEIN FDHD"/>
    <property type="match status" value="1"/>
</dbReference>
<dbReference type="HOGENOM" id="CLU_056887_4_1_9"/>
<evidence type="ECO:0000256" key="1">
    <source>
        <dbReference type="ARBA" id="ARBA00022490"/>
    </source>
</evidence>
<dbReference type="GO" id="GO:0006777">
    <property type="term" value="P:Mo-molybdopterin cofactor biosynthetic process"/>
    <property type="evidence" value="ECO:0007669"/>
    <property type="project" value="UniProtKB-UniRule"/>
</dbReference>
<keyword evidence="2 3" id="KW-0501">Molybdenum cofactor biosynthesis</keyword>
<evidence type="ECO:0000256" key="3">
    <source>
        <dbReference type="HAMAP-Rule" id="MF_00187"/>
    </source>
</evidence>
<dbReference type="Gene3D" id="3.40.140.10">
    <property type="entry name" value="Cytidine Deaminase, domain 2"/>
    <property type="match status" value="1"/>
</dbReference>
<comment type="caution">
    <text evidence="4">The sequence shown here is derived from an EMBL/GenBank/DDBJ whole genome shotgun (WGS) entry which is preliminary data.</text>
</comment>
<comment type="caution">
    <text evidence="3">Lacks conserved residue(s) required for the propagation of feature annotation.</text>
</comment>